<reference evidence="3" key="2">
    <citation type="journal article" date="2017" name="Nat. Plants">
        <title>The Aegilops tauschii genome reveals multiple impacts of transposons.</title>
        <authorList>
            <person name="Zhao G."/>
            <person name="Zou C."/>
            <person name="Li K."/>
            <person name="Wang K."/>
            <person name="Li T."/>
            <person name="Gao L."/>
            <person name="Zhang X."/>
            <person name="Wang H."/>
            <person name="Yang Z."/>
            <person name="Liu X."/>
            <person name="Jiang W."/>
            <person name="Mao L."/>
            <person name="Kong X."/>
            <person name="Jiao Y."/>
            <person name="Jia J."/>
        </authorList>
    </citation>
    <scope>NUCLEOTIDE SEQUENCE [LARGE SCALE GENOMIC DNA]</scope>
    <source>
        <strain evidence="3">cv. AL8/78</strain>
    </source>
</reference>
<feature type="domain" description="Cyclin C-terminal" evidence="1">
    <location>
        <begin position="50"/>
        <end position="94"/>
    </location>
</feature>
<dbReference type="Gramene" id="AET7Gv21079800.1">
    <property type="protein sequence ID" value="AET7Gv21079800.1"/>
    <property type="gene ID" value="AET7Gv21079800"/>
</dbReference>
<dbReference type="EnsemblPlants" id="AET7Gv21079800.1">
    <property type="protein sequence ID" value="AET7Gv21079800.1"/>
    <property type="gene ID" value="AET7Gv21079800"/>
</dbReference>
<dbReference type="Gene3D" id="1.10.472.10">
    <property type="entry name" value="Cyclin-like"/>
    <property type="match status" value="1"/>
</dbReference>
<name>A0A453SUE1_AEGTS</name>
<dbReference type="STRING" id="200361.A0A453SUE1"/>
<organism evidence="2 3">
    <name type="scientific">Aegilops tauschii subsp. strangulata</name>
    <name type="common">Goatgrass</name>
    <dbReference type="NCBI Taxonomy" id="200361"/>
    <lineage>
        <taxon>Eukaryota</taxon>
        <taxon>Viridiplantae</taxon>
        <taxon>Streptophyta</taxon>
        <taxon>Embryophyta</taxon>
        <taxon>Tracheophyta</taxon>
        <taxon>Spermatophyta</taxon>
        <taxon>Magnoliopsida</taxon>
        <taxon>Liliopsida</taxon>
        <taxon>Poales</taxon>
        <taxon>Poaceae</taxon>
        <taxon>BOP clade</taxon>
        <taxon>Pooideae</taxon>
        <taxon>Triticodae</taxon>
        <taxon>Triticeae</taxon>
        <taxon>Triticinae</taxon>
        <taxon>Aegilops</taxon>
    </lineage>
</organism>
<dbReference type="SUPFAM" id="SSF47954">
    <property type="entry name" value="Cyclin-like"/>
    <property type="match status" value="1"/>
</dbReference>
<reference evidence="3" key="1">
    <citation type="journal article" date="2014" name="Science">
        <title>Ancient hybridizations among the ancestral genomes of bread wheat.</title>
        <authorList>
            <consortium name="International Wheat Genome Sequencing Consortium,"/>
            <person name="Marcussen T."/>
            <person name="Sandve S.R."/>
            <person name="Heier L."/>
            <person name="Spannagl M."/>
            <person name="Pfeifer M."/>
            <person name="Jakobsen K.S."/>
            <person name="Wulff B.B."/>
            <person name="Steuernagel B."/>
            <person name="Mayer K.F."/>
            <person name="Olsen O.A."/>
        </authorList>
    </citation>
    <scope>NUCLEOTIDE SEQUENCE [LARGE SCALE GENOMIC DNA]</scope>
    <source>
        <strain evidence="3">cv. AL8/78</strain>
    </source>
</reference>
<reference evidence="2" key="3">
    <citation type="journal article" date="2017" name="Nature">
        <title>Genome sequence of the progenitor of the wheat D genome Aegilops tauschii.</title>
        <authorList>
            <person name="Luo M.C."/>
            <person name="Gu Y.Q."/>
            <person name="Puiu D."/>
            <person name="Wang H."/>
            <person name="Twardziok S.O."/>
            <person name="Deal K.R."/>
            <person name="Huo N."/>
            <person name="Zhu T."/>
            <person name="Wang L."/>
            <person name="Wang Y."/>
            <person name="McGuire P.E."/>
            <person name="Liu S."/>
            <person name="Long H."/>
            <person name="Ramasamy R.K."/>
            <person name="Rodriguez J.C."/>
            <person name="Van S.L."/>
            <person name="Yuan L."/>
            <person name="Wang Z."/>
            <person name="Xia Z."/>
            <person name="Xiao L."/>
            <person name="Anderson O.D."/>
            <person name="Ouyang S."/>
            <person name="Liang Y."/>
            <person name="Zimin A.V."/>
            <person name="Pertea G."/>
            <person name="Qi P."/>
            <person name="Bennetzen J.L."/>
            <person name="Dai X."/>
            <person name="Dawson M.W."/>
            <person name="Muller H.G."/>
            <person name="Kugler K."/>
            <person name="Rivarola-Duarte L."/>
            <person name="Spannagl M."/>
            <person name="Mayer K.F.X."/>
            <person name="Lu F.H."/>
            <person name="Bevan M.W."/>
            <person name="Leroy P."/>
            <person name="Li P."/>
            <person name="You F.M."/>
            <person name="Sun Q."/>
            <person name="Liu Z."/>
            <person name="Lyons E."/>
            <person name="Wicker T."/>
            <person name="Salzberg S.L."/>
            <person name="Devos K.M."/>
            <person name="Dvorak J."/>
        </authorList>
    </citation>
    <scope>NUCLEOTIDE SEQUENCE [LARGE SCALE GENOMIC DNA]</scope>
    <source>
        <strain evidence="2">cv. AL8/78</strain>
    </source>
</reference>
<keyword evidence="3" id="KW-1185">Reference proteome</keyword>
<dbReference type="InterPro" id="IPR004367">
    <property type="entry name" value="Cyclin_C-dom"/>
</dbReference>
<accession>A0A453SUE1</accession>
<evidence type="ECO:0000313" key="3">
    <source>
        <dbReference type="Proteomes" id="UP000015105"/>
    </source>
</evidence>
<evidence type="ECO:0000313" key="2">
    <source>
        <dbReference type="EnsemblPlants" id="AET7Gv21079800.1"/>
    </source>
</evidence>
<protein>
    <recommendedName>
        <fullName evidence="1">Cyclin C-terminal domain-containing protein</fullName>
    </recommendedName>
</protein>
<dbReference type="InterPro" id="IPR036915">
    <property type="entry name" value="Cyclin-like_sf"/>
</dbReference>
<sequence>SVIRYALNQRPYATHCRGTNGQDLIRELIREHHFLFRGAGAAAVRFGAVQALQVAAAAVYAAKLTLKKTPLWTDTLKHHTGFTEAQLMDAAKILV</sequence>
<reference evidence="2" key="5">
    <citation type="journal article" date="2021" name="G3 (Bethesda)">
        <title>Aegilops tauschii genome assembly Aet v5.0 features greater sequence contiguity and improved annotation.</title>
        <authorList>
            <person name="Wang L."/>
            <person name="Zhu T."/>
            <person name="Rodriguez J.C."/>
            <person name="Deal K.R."/>
            <person name="Dubcovsky J."/>
            <person name="McGuire P.E."/>
            <person name="Lux T."/>
            <person name="Spannagl M."/>
            <person name="Mayer K.F.X."/>
            <person name="Baldrich P."/>
            <person name="Meyers B.C."/>
            <person name="Huo N."/>
            <person name="Gu Y.Q."/>
            <person name="Zhou H."/>
            <person name="Devos K.M."/>
            <person name="Bennetzen J.L."/>
            <person name="Unver T."/>
            <person name="Budak H."/>
            <person name="Gulick P.J."/>
            <person name="Galiba G."/>
            <person name="Kalapos B."/>
            <person name="Nelson D.R."/>
            <person name="Li P."/>
            <person name="You F.M."/>
            <person name="Luo M.C."/>
            <person name="Dvorak J."/>
        </authorList>
    </citation>
    <scope>NUCLEOTIDE SEQUENCE [LARGE SCALE GENOMIC DNA]</scope>
    <source>
        <strain evidence="2">cv. AL8/78</strain>
    </source>
</reference>
<dbReference type="Pfam" id="PF02984">
    <property type="entry name" value="Cyclin_C"/>
    <property type="match status" value="1"/>
</dbReference>
<proteinExistence type="predicted"/>
<dbReference type="AlphaFoldDB" id="A0A453SUE1"/>
<reference evidence="2" key="4">
    <citation type="submission" date="2019-03" db="UniProtKB">
        <authorList>
            <consortium name="EnsemblPlants"/>
        </authorList>
    </citation>
    <scope>IDENTIFICATION</scope>
</reference>
<dbReference type="Proteomes" id="UP000015105">
    <property type="component" value="Chromosome 7D"/>
</dbReference>
<evidence type="ECO:0000259" key="1">
    <source>
        <dbReference type="Pfam" id="PF02984"/>
    </source>
</evidence>